<gene>
    <name evidence="6" type="ORF">RZ72_13630</name>
</gene>
<feature type="domain" description="DAGKc" evidence="5">
    <location>
        <begin position="1"/>
        <end position="110"/>
    </location>
</feature>
<comment type="caution">
    <text evidence="6">The sequence shown here is derived from an EMBL/GenBank/DDBJ whole genome shotgun (WGS) entry which is preliminary data.</text>
</comment>
<dbReference type="GO" id="GO:0016301">
    <property type="term" value="F:kinase activity"/>
    <property type="evidence" value="ECO:0007669"/>
    <property type="project" value="InterPro"/>
</dbReference>
<evidence type="ECO:0000313" key="6">
    <source>
        <dbReference type="EMBL" id="KOY79064.1"/>
    </source>
</evidence>
<dbReference type="Proteomes" id="UP000037749">
    <property type="component" value="Unassembled WGS sequence"/>
</dbReference>
<dbReference type="PANTHER" id="PTHR12358:SF54">
    <property type="entry name" value="SPHINGOSINE KINASE RELATED PROTEIN"/>
    <property type="match status" value="1"/>
</dbReference>
<dbReference type="Gene3D" id="2.60.200.40">
    <property type="match status" value="1"/>
</dbReference>
<accession>A0A0M9DF41</accession>
<comment type="similarity">
    <text evidence="2">Belongs to the diacylglycerol/lipid kinase family.</text>
</comment>
<keyword evidence="3" id="KW-0547">Nucleotide-binding</keyword>
<dbReference type="PANTHER" id="PTHR12358">
    <property type="entry name" value="SPHINGOSINE KINASE"/>
    <property type="match status" value="1"/>
</dbReference>
<comment type="cofactor">
    <cofactor evidence="1">
        <name>Mg(2+)</name>
        <dbReference type="ChEBI" id="CHEBI:18420"/>
    </cofactor>
</comment>
<evidence type="ECO:0000313" key="7">
    <source>
        <dbReference type="Proteomes" id="UP000037749"/>
    </source>
</evidence>
<reference evidence="6 7" key="1">
    <citation type="journal article" date="2015" name="Genome Biol. Evol.">
        <title>Functionally Structured Genomes in Lactobacillus kunkeei Colonizing the Honey Crop and Food Products of Honeybees and Stingless Bees.</title>
        <authorList>
            <person name="Tamarit D."/>
            <person name="Ellegaard K.M."/>
            <person name="Wikander J."/>
            <person name="Olofsson T."/>
            <person name="Vasquez A."/>
            <person name="Andersson S.G."/>
        </authorList>
    </citation>
    <scope>NUCLEOTIDE SEQUENCE [LARGE SCALE GENOMIC DNA]</scope>
    <source>
        <strain evidence="6 7">LAla</strain>
    </source>
</reference>
<dbReference type="AlphaFoldDB" id="A0A0M9DF41"/>
<dbReference type="PROSITE" id="PS50146">
    <property type="entry name" value="DAGK"/>
    <property type="match status" value="1"/>
</dbReference>
<evidence type="ECO:0000256" key="3">
    <source>
        <dbReference type="ARBA" id="ARBA00022741"/>
    </source>
</evidence>
<evidence type="ECO:0000256" key="4">
    <source>
        <dbReference type="ARBA" id="ARBA00022840"/>
    </source>
</evidence>
<dbReference type="InterPro" id="IPR001206">
    <property type="entry name" value="Diacylglycerol_kinase_cat_dom"/>
</dbReference>
<dbReference type="InterPro" id="IPR017438">
    <property type="entry name" value="ATP-NAD_kinase_N"/>
</dbReference>
<name>A0A0M9DF41_9LACO</name>
<organism evidence="6 7">
    <name type="scientific">Apilactobacillus kunkeei</name>
    <dbReference type="NCBI Taxonomy" id="148814"/>
    <lineage>
        <taxon>Bacteria</taxon>
        <taxon>Bacillati</taxon>
        <taxon>Bacillota</taxon>
        <taxon>Bacilli</taxon>
        <taxon>Lactobacillales</taxon>
        <taxon>Lactobacillaceae</taxon>
        <taxon>Apilactobacillus</taxon>
    </lineage>
</organism>
<sequence>MNTDYLVIFNPVANKRRAKHQWPEIKKQLDANDIKYRLKITRRPLHCVFIISHYLVTSFRSDSLPKAIIVIGGDGTVHETIEGIHAAQSKNESIPNVPVLIIPTGANNNFYTHIKQQHNMNNNFIEQIKNHHVENHEIGLFDEHIKKQRGIFLNNLGIGLDANVFNLKNNFISHKINLKTRIEYYLSIFPTIYNLSTFPVDINANGEKHKIKKAFMVTALNHDNDNDIELLVLTRKNIFQLCYVIMRVLFKRELKVKSAFRITSDNIHVEIPSLEYAHADGETLGSRFYDIEYRKTKYPFIY</sequence>
<dbReference type="Pfam" id="PF00781">
    <property type="entry name" value="DAGK_cat"/>
    <property type="match status" value="1"/>
</dbReference>
<proteinExistence type="inferred from homology"/>
<dbReference type="Gene3D" id="3.40.50.10330">
    <property type="entry name" value="Probable inorganic polyphosphate/atp-NAD kinase, domain 1"/>
    <property type="match status" value="1"/>
</dbReference>
<protein>
    <recommendedName>
        <fullName evidence="5">DAGKc domain-containing protein</fullName>
    </recommendedName>
</protein>
<evidence type="ECO:0000259" key="5">
    <source>
        <dbReference type="PROSITE" id="PS50146"/>
    </source>
</evidence>
<dbReference type="InterPro" id="IPR016064">
    <property type="entry name" value="NAD/diacylglycerol_kinase_sf"/>
</dbReference>
<dbReference type="GO" id="GO:0005524">
    <property type="term" value="F:ATP binding"/>
    <property type="evidence" value="ECO:0007669"/>
    <property type="project" value="UniProtKB-KW"/>
</dbReference>
<keyword evidence="4" id="KW-0067">ATP-binding</keyword>
<dbReference type="SUPFAM" id="SSF111331">
    <property type="entry name" value="NAD kinase/diacylglycerol kinase-like"/>
    <property type="match status" value="1"/>
</dbReference>
<dbReference type="EMBL" id="JXCZ01000020">
    <property type="protein sequence ID" value="KOY79064.1"/>
    <property type="molecule type" value="Genomic_DNA"/>
</dbReference>
<dbReference type="RefSeq" id="WP_053796708.1">
    <property type="nucleotide sequence ID" value="NZ_JXCZ01000020.1"/>
</dbReference>
<evidence type="ECO:0000256" key="1">
    <source>
        <dbReference type="ARBA" id="ARBA00001946"/>
    </source>
</evidence>
<evidence type="ECO:0000256" key="2">
    <source>
        <dbReference type="ARBA" id="ARBA00005983"/>
    </source>
</evidence>
<dbReference type="PATRIC" id="fig|148814.9.peg.882"/>
<dbReference type="InterPro" id="IPR050187">
    <property type="entry name" value="Lipid_Phosphate_FormReg"/>
</dbReference>